<evidence type="ECO:0000256" key="1">
    <source>
        <dbReference type="ARBA" id="ARBA00004496"/>
    </source>
</evidence>
<name>A0A1Y1IIX5_KLENI</name>
<organism evidence="7 8">
    <name type="scientific">Klebsormidium nitens</name>
    <name type="common">Green alga</name>
    <name type="synonym">Ulothrix nitens</name>
    <dbReference type="NCBI Taxonomy" id="105231"/>
    <lineage>
        <taxon>Eukaryota</taxon>
        <taxon>Viridiplantae</taxon>
        <taxon>Streptophyta</taxon>
        <taxon>Klebsormidiophyceae</taxon>
        <taxon>Klebsormidiales</taxon>
        <taxon>Klebsormidiaceae</taxon>
        <taxon>Klebsormidium</taxon>
    </lineage>
</organism>
<dbReference type="OMA" id="EEYCNQV"/>
<sequence length="1066" mass="114150">MVHSAFKAVCLVPESRVKVESVALWGDRLLVGCLDGSLQVHGPPQGAESPDGAPYALVEKRVGFGKKSIVQLDVLQSRALLVSLSDGISLHTLPELDLVTHLYKTRGATSYALQPPAGLLAVALRRKLLVYSFDAANKDDVSISEKADVSIPDAVRTMAWAGEGAVCVGIGRQYSLVNVQTRAMTDVFPTGRIGPPVAAVLPEGELLLSKDNIGVFVDAAGKPTRTGGLSWSEPPASVIASPPYIIALLTRFVEVRSLRPPHSLVQTVPLRSMTLLTSAPAGSALVADDKAVYRLQPVDVAAQISQLLAGRQYEDALLLCQQLQGEEAQSRTAKEDEIHTRYAEDLFQRGEYESAMAHFAAAPLDLPSLLSRYSSIELPSNIPSEPEAQLRTGPDNLNNPYTERPVSRESSLSPTVANSPLAGLTLTRALKALSEFLTLKRPGIVSLVEPRRSSVSLPSSDYSSREPAPSQGLSPQQQATLLDTALLQALLATDSVKQARQLLDGPNLCHVATCEPLLSADGRFEELLALYRSQGAHREALDLLRRLAEDGSGGSAFGHERLAEYLKQLGSDNIGLLLEYSKWLLEAHPDEGLALFKNLDPPIPPQTVLAHLRTHAPQLSAAYLEHILGGSAGSQPPSLPATPPQLSRLSSSSFGGDSFGGESTPPAAKTPTEDEGLSKELVHLYLERVLEEAKAGSVSGRGVGAETGTAEGGRKWDERAKSETRQKLLSLLERSTAYDPKRLLSEIADGVLLYERALLLGRLGKHRQALFLYSRALGDPPAAEEYCTRFHEEGGNVAGGIEQSIGVDTGAVTGGRGQGEGGVEGKGGSARKGETEGVNMYLTLLEVYLDPHVGASDVPSHQRGANEDTPRGTASNSDGVSTSGAGNDVQVFPGGARRGSSTPRSRKPRNLQPNLETIRASSQSSGSEEAAFQNGPGLGAVSVNQEVMLDDALRLLVRFWDRIDGAKAVRLLPGTVEIGRLIPFLGPLLRRISEGKRNAAVVKSLRRSENLQVRDRLLEERRRSFRVTGGTLCTICHKKIGTGVFAVHPDNRLVHFSCYKETGTAP</sequence>
<proteinExistence type="predicted"/>
<evidence type="ECO:0000259" key="6">
    <source>
        <dbReference type="PROSITE" id="PS50219"/>
    </source>
</evidence>
<feature type="region of interest" description="Disordered" evidence="5">
    <location>
        <begin position="380"/>
        <end position="417"/>
    </location>
</feature>
<feature type="region of interest" description="Disordered" evidence="5">
    <location>
        <begin position="810"/>
        <end position="834"/>
    </location>
</feature>
<reference evidence="7 8" key="1">
    <citation type="journal article" date="2014" name="Nat. Commun.">
        <title>Klebsormidium flaccidum genome reveals primary factors for plant terrestrial adaptation.</title>
        <authorList>
            <person name="Hori K."/>
            <person name="Maruyama F."/>
            <person name="Fujisawa T."/>
            <person name="Togashi T."/>
            <person name="Yamamoto N."/>
            <person name="Seo M."/>
            <person name="Sato S."/>
            <person name="Yamada T."/>
            <person name="Mori H."/>
            <person name="Tajima N."/>
            <person name="Moriyama T."/>
            <person name="Ikeuchi M."/>
            <person name="Watanabe M."/>
            <person name="Wada H."/>
            <person name="Kobayashi K."/>
            <person name="Saito M."/>
            <person name="Masuda T."/>
            <person name="Sasaki-Sekimoto Y."/>
            <person name="Mashiguchi K."/>
            <person name="Awai K."/>
            <person name="Shimojima M."/>
            <person name="Masuda S."/>
            <person name="Iwai M."/>
            <person name="Nobusawa T."/>
            <person name="Narise T."/>
            <person name="Kondo S."/>
            <person name="Saito H."/>
            <person name="Sato R."/>
            <person name="Murakawa M."/>
            <person name="Ihara Y."/>
            <person name="Oshima-Yamada Y."/>
            <person name="Ohtaka K."/>
            <person name="Satoh M."/>
            <person name="Sonobe K."/>
            <person name="Ishii M."/>
            <person name="Ohtani R."/>
            <person name="Kanamori-Sato M."/>
            <person name="Honoki R."/>
            <person name="Miyazaki D."/>
            <person name="Mochizuki H."/>
            <person name="Umetsu J."/>
            <person name="Higashi K."/>
            <person name="Shibata D."/>
            <person name="Kamiya Y."/>
            <person name="Sato N."/>
            <person name="Nakamura Y."/>
            <person name="Tabata S."/>
            <person name="Ida S."/>
            <person name="Kurokawa K."/>
            <person name="Ohta H."/>
        </authorList>
    </citation>
    <scope>NUCLEOTIDE SEQUENCE [LARGE SCALE GENOMIC DNA]</scope>
    <source>
        <strain evidence="7 8">NIES-2285</strain>
    </source>
</reference>
<gene>
    <name evidence="7" type="ORF">KFL_005160100</name>
</gene>
<evidence type="ECO:0000313" key="7">
    <source>
        <dbReference type="EMBL" id="GAQ89389.1"/>
    </source>
</evidence>
<evidence type="ECO:0000256" key="3">
    <source>
        <dbReference type="ARBA" id="ARBA00022490"/>
    </source>
</evidence>
<keyword evidence="2" id="KW-0813">Transport</keyword>
<comment type="subcellular location">
    <subcellularLocation>
        <location evidence="1">Cytoplasm</location>
    </subcellularLocation>
</comment>
<dbReference type="GO" id="GO:0015031">
    <property type="term" value="P:protein transport"/>
    <property type="evidence" value="ECO:0007669"/>
    <property type="project" value="UniProtKB-KW"/>
</dbReference>
<dbReference type="Pfam" id="PF10366">
    <property type="entry name" value="Vps39_1"/>
    <property type="match status" value="1"/>
</dbReference>
<dbReference type="Pfam" id="PF10367">
    <property type="entry name" value="zf-Vps39_C"/>
    <property type="match status" value="1"/>
</dbReference>
<feature type="region of interest" description="Disordered" evidence="5">
    <location>
        <begin position="696"/>
        <end position="720"/>
    </location>
</feature>
<dbReference type="STRING" id="105231.A0A1Y1IIX5"/>
<feature type="region of interest" description="Disordered" evidence="5">
    <location>
        <begin position="854"/>
        <end position="933"/>
    </location>
</feature>
<dbReference type="EMBL" id="DF237465">
    <property type="protein sequence ID" value="GAQ89389.1"/>
    <property type="molecule type" value="Genomic_DNA"/>
</dbReference>
<evidence type="ECO:0000256" key="2">
    <source>
        <dbReference type="ARBA" id="ARBA00022448"/>
    </source>
</evidence>
<dbReference type="PANTHER" id="PTHR12894:SF27">
    <property type="entry name" value="TRANSFORMING GROWTH FACTOR-BETA RECEPTOR-ASSOCIATED PROTEIN 1"/>
    <property type="match status" value="1"/>
</dbReference>
<dbReference type="InterPro" id="IPR032914">
    <property type="entry name" value="Vam6/VPS39/TRAP1"/>
</dbReference>
<keyword evidence="8" id="KW-1185">Reference proteome</keyword>
<evidence type="ECO:0000313" key="8">
    <source>
        <dbReference type="Proteomes" id="UP000054558"/>
    </source>
</evidence>
<dbReference type="PROSITE" id="PS50219">
    <property type="entry name" value="CNH"/>
    <property type="match status" value="1"/>
</dbReference>
<dbReference type="Pfam" id="PF00780">
    <property type="entry name" value="CNH"/>
    <property type="match status" value="1"/>
</dbReference>
<accession>A0A1Y1IIX5</accession>
<evidence type="ECO:0000256" key="4">
    <source>
        <dbReference type="ARBA" id="ARBA00022927"/>
    </source>
</evidence>
<dbReference type="OrthoDB" id="5325112at2759"/>
<dbReference type="GO" id="GO:0034058">
    <property type="term" value="P:endosomal vesicle fusion"/>
    <property type="evidence" value="ECO:0000318"/>
    <property type="project" value="GO_Central"/>
</dbReference>
<dbReference type="AlphaFoldDB" id="A0A1Y1IIX5"/>
<feature type="compositionally biased region" description="Polar residues" evidence="5">
    <location>
        <begin position="408"/>
        <end position="417"/>
    </location>
</feature>
<dbReference type="InterPro" id="IPR019453">
    <property type="entry name" value="VPS39/TGFA1_Znf"/>
</dbReference>
<feature type="compositionally biased region" description="Low complexity" evidence="5">
    <location>
        <begin position="650"/>
        <end position="663"/>
    </location>
</feature>
<dbReference type="GO" id="GO:0006914">
    <property type="term" value="P:autophagy"/>
    <property type="evidence" value="ECO:0000318"/>
    <property type="project" value="GO_Central"/>
</dbReference>
<feature type="compositionally biased region" description="Low complexity" evidence="5">
    <location>
        <begin position="920"/>
        <end position="931"/>
    </location>
</feature>
<feature type="domain" description="CNH" evidence="6">
    <location>
        <begin position="16"/>
        <end position="283"/>
    </location>
</feature>
<dbReference type="Proteomes" id="UP000054558">
    <property type="component" value="Unassembled WGS sequence"/>
</dbReference>
<dbReference type="PANTHER" id="PTHR12894">
    <property type="entry name" value="CNH DOMAIN CONTAINING"/>
    <property type="match status" value="1"/>
</dbReference>
<feature type="compositionally biased region" description="Polar residues" evidence="5">
    <location>
        <begin position="872"/>
        <end position="885"/>
    </location>
</feature>
<evidence type="ECO:0000256" key="5">
    <source>
        <dbReference type="SAM" id="MobiDB-lite"/>
    </source>
</evidence>
<dbReference type="GO" id="GO:0005737">
    <property type="term" value="C:cytoplasm"/>
    <property type="evidence" value="ECO:0000318"/>
    <property type="project" value="GO_Central"/>
</dbReference>
<dbReference type="InterPro" id="IPR019452">
    <property type="entry name" value="VPS39/TGF_beta_rcpt-assoc_1"/>
</dbReference>
<feature type="region of interest" description="Disordered" evidence="5">
    <location>
        <begin position="631"/>
        <end position="676"/>
    </location>
</feature>
<protein>
    <submittedName>
        <fullName evidence="7">Vacuolar assembly/sorting protein</fullName>
    </submittedName>
</protein>
<dbReference type="InterPro" id="IPR001180">
    <property type="entry name" value="CNH_dom"/>
</dbReference>
<dbReference type="GO" id="GO:0016020">
    <property type="term" value="C:membrane"/>
    <property type="evidence" value="ECO:0000318"/>
    <property type="project" value="GO_Central"/>
</dbReference>
<dbReference type="SMART" id="SM00036">
    <property type="entry name" value="CNH"/>
    <property type="match status" value="1"/>
</dbReference>
<keyword evidence="3" id="KW-0963">Cytoplasm</keyword>
<feature type="compositionally biased region" description="Gly residues" evidence="5">
    <location>
        <begin position="812"/>
        <end position="830"/>
    </location>
</feature>
<keyword evidence="4" id="KW-0653">Protein transport</keyword>
<feature type="region of interest" description="Disordered" evidence="5">
    <location>
        <begin position="454"/>
        <end position="476"/>
    </location>
</feature>